<dbReference type="PROSITE" id="PS01124">
    <property type="entry name" value="HTH_ARAC_FAMILY_2"/>
    <property type="match status" value="1"/>
</dbReference>
<proteinExistence type="predicted"/>
<dbReference type="InterPro" id="IPR032687">
    <property type="entry name" value="AraC-type_N"/>
</dbReference>
<dbReference type="GO" id="GO:0005829">
    <property type="term" value="C:cytosol"/>
    <property type="evidence" value="ECO:0007669"/>
    <property type="project" value="TreeGrafter"/>
</dbReference>
<evidence type="ECO:0000256" key="3">
    <source>
        <dbReference type="ARBA" id="ARBA00023163"/>
    </source>
</evidence>
<evidence type="ECO:0000313" key="8">
    <source>
        <dbReference type="Proteomes" id="UP001520140"/>
    </source>
</evidence>
<reference evidence="5 8" key="2">
    <citation type="submission" date="2020-06" db="EMBL/GenBank/DDBJ databases">
        <title>Taxonomy, biology and ecology of Rhodococcus bacteria occurring in California pistachio and other woody hosts as revealed by genome sequence analyses.</title>
        <authorList>
            <person name="Gai Y."/>
            <person name="Riely B."/>
        </authorList>
    </citation>
    <scope>NUCLEOTIDE SEQUENCE [LARGE SCALE GENOMIC DNA]</scope>
    <source>
        <strain evidence="5 8">BP-284</strain>
    </source>
</reference>
<dbReference type="GO" id="GO:0003700">
    <property type="term" value="F:DNA-binding transcription factor activity"/>
    <property type="evidence" value="ECO:0007669"/>
    <property type="project" value="InterPro"/>
</dbReference>
<evidence type="ECO:0000256" key="2">
    <source>
        <dbReference type="ARBA" id="ARBA00023125"/>
    </source>
</evidence>
<dbReference type="PANTHER" id="PTHR47894:SF4">
    <property type="entry name" value="HTH-TYPE TRANSCRIPTIONAL REGULATOR GADX"/>
    <property type="match status" value="1"/>
</dbReference>
<keyword evidence="1" id="KW-0805">Transcription regulation</keyword>
<evidence type="ECO:0000313" key="6">
    <source>
        <dbReference type="EMBL" id="SFA61220.1"/>
    </source>
</evidence>
<feature type="domain" description="HTH araC/xylS-type" evidence="4">
    <location>
        <begin position="234"/>
        <end position="332"/>
    </location>
</feature>
<evidence type="ECO:0000259" key="4">
    <source>
        <dbReference type="PROSITE" id="PS01124"/>
    </source>
</evidence>
<dbReference type="RefSeq" id="WP_068105700.1">
    <property type="nucleotide sequence ID" value="NZ_CP135915.1"/>
</dbReference>
<evidence type="ECO:0000313" key="5">
    <source>
        <dbReference type="EMBL" id="MBY6319256.1"/>
    </source>
</evidence>
<dbReference type="GO" id="GO:0000976">
    <property type="term" value="F:transcription cis-regulatory region binding"/>
    <property type="evidence" value="ECO:0007669"/>
    <property type="project" value="TreeGrafter"/>
</dbReference>
<dbReference type="PANTHER" id="PTHR47894">
    <property type="entry name" value="HTH-TYPE TRANSCRIPTIONAL REGULATOR GADX"/>
    <property type="match status" value="1"/>
</dbReference>
<dbReference type="Proteomes" id="UP000182054">
    <property type="component" value="Unassembled WGS sequence"/>
</dbReference>
<dbReference type="Proteomes" id="UP001520140">
    <property type="component" value="Unassembled WGS sequence"/>
</dbReference>
<dbReference type="Pfam" id="PF12833">
    <property type="entry name" value="HTH_18"/>
    <property type="match status" value="1"/>
</dbReference>
<evidence type="ECO:0000313" key="7">
    <source>
        <dbReference type="Proteomes" id="UP000182054"/>
    </source>
</evidence>
<dbReference type="Gene3D" id="1.10.10.60">
    <property type="entry name" value="Homeodomain-like"/>
    <property type="match status" value="1"/>
</dbReference>
<dbReference type="AlphaFoldDB" id="A0A1I0UBD1"/>
<keyword evidence="2 6" id="KW-0238">DNA-binding</keyword>
<organism evidence="6 7">
    <name type="scientific">Rhodococcoides kroppenstedtii</name>
    <dbReference type="NCBI Taxonomy" id="293050"/>
    <lineage>
        <taxon>Bacteria</taxon>
        <taxon>Bacillati</taxon>
        <taxon>Actinomycetota</taxon>
        <taxon>Actinomycetes</taxon>
        <taxon>Mycobacteriales</taxon>
        <taxon>Nocardiaceae</taxon>
        <taxon>Rhodococcoides</taxon>
    </lineage>
</organism>
<evidence type="ECO:0000256" key="1">
    <source>
        <dbReference type="ARBA" id="ARBA00023015"/>
    </source>
</evidence>
<keyword evidence="8" id="KW-1185">Reference proteome</keyword>
<dbReference type="InterPro" id="IPR009057">
    <property type="entry name" value="Homeodomain-like_sf"/>
</dbReference>
<dbReference type="SUPFAM" id="SSF46689">
    <property type="entry name" value="Homeodomain-like"/>
    <property type="match status" value="1"/>
</dbReference>
<name>A0A1I0UBD1_9NOCA</name>
<gene>
    <name evidence="5" type="ORF">HQ605_00300</name>
    <name evidence="6" type="ORF">SAMN05444374_11722</name>
</gene>
<keyword evidence="3" id="KW-0804">Transcription</keyword>
<dbReference type="GeneID" id="85487383"/>
<dbReference type="InterPro" id="IPR018060">
    <property type="entry name" value="HTH_AraC"/>
</dbReference>
<dbReference type="EMBL" id="JABUKG010000001">
    <property type="protein sequence ID" value="MBY6319256.1"/>
    <property type="molecule type" value="Genomic_DNA"/>
</dbReference>
<sequence length="335" mass="35219">MPAIRSAGLRGFRAAVAELGGDAEAFARTAGLPVAALDADDLLVEDIAMAATLEVAANALQCPDLGLRIARRQDLGMLGPLALAIQNSSTVGEALECTERYLFVHAQSLSLAVEEDPYGAPGVVALRYGVPAGLIAPIQGTDLGLGFLHRATVALVGGPYGLRSVELPYDPPAPLEVYERFFGVAVRPGRAAALLRVPATLAARPLHGGDDALRRLALAFLAQSGPGGGPEVSPRVRAIVGQSLGTGVPTVSGAAHLLSMHPRTLQRRLADEGTSFGAILDDARRDEARRYLTTTDLPMTQIAAAVGLAEQSTFTRACRRWWGRTPTDVRRRGTP</sequence>
<dbReference type="EMBL" id="FOJN01000017">
    <property type="protein sequence ID" value="SFA61220.1"/>
    <property type="molecule type" value="Genomic_DNA"/>
</dbReference>
<reference evidence="6 7" key="1">
    <citation type="submission" date="2016-10" db="EMBL/GenBank/DDBJ databases">
        <authorList>
            <person name="de Groot N.N."/>
        </authorList>
    </citation>
    <scope>NUCLEOTIDE SEQUENCE [LARGE SCALE GENOMIC DNA]</scope>
    <source>
        <strain evidence="6 7">DSM 44908</strain>
    </source>
</reference>
<dbReference type="OrthoDB" id="5241536at2"/>
<dbReference type="SMART" id="SM00342">
    <property type="entry name" value="HTH_ARAC"/>
    <property type="match status" value="1"/>
</dbReference>
<protein>
    <submittedName>
        <fullName evidence="5">AraC family transcriptional regulator</fullName>
    </submittedName>
    <submittedName>
        <fullName evidence="6">AraC-type DNA-binding protein</fullName>
    </submittedName>
</protein>
<accession>A0A1I0UBD1</accession>
<dbReference type="Pfam" id="PF12625">
    <property type="entry name" value="Arabinose_bd"/>
    <property type="match status" value="1"/>
</dbReference>